<dbReference type="PANTHER" id="PTHR13906:SF6">
    <property type="entry name" value="LYSOPHOSPHOLIPID ACYLTRANSFERASE 1"/>
    <property type="match status" value="1"/>
</dbReference>
<feature type="transmembrane region" description="Helical" evidence="9">
    <location>
        <begin position="477"/>
        <end position="497"/>
    </location>
</feature>
<dbReference type="Pfam" id="PF03062">
    <property type="entry name" value="MBOAT"/>
    <property type="match status" value="1"/>
</dbReference>
<evidence type="ECO:0000256" key="1">
    <source>
        <dbReference type="ARBA" id="ARBA00004477"/>
    </source>
</evidence>
<proteinExistence type="predicted"/>
<sequence length="561" mass="62309">MPEPAFNTTGSLLLLPVSQSLGFPLDQVNFVTCQLFALTAAFWFRLYLSPSRASPRVRHAVATTIGSAFLIFCFGWYSAHILVLVTVCYLIMVFADIDNVHKYSLVTAMGYLTACQACRAYIFNYAVPSTDFSGVPEAAASGRTTAKVEAEPVSSRPDLFLVLVFLKRRCRNLQPITSVNGNKDGLIVNTPLMIVTQKITTLAFQLHDGMCKKPDQLTPEQKLLAINARPSPLQYLSYNLNFLSVLVGPCSNYRDYLDFIEGGHISRRLRRLSGACNGHNGHITAPDPSPLGAVCRKLLVCSGCMLFFLVVTRSLPIRLNVEPDFVSQNSFLVRLTYAFFSVQAARPKFYFAWTLADAVNNAAGYGFSGMDGNGKASWDLIGNLNILGIETATSFKTFIDNWNIQTAVWLKTVCYDRAPRHRLALTFILSALWHGVFPGYYFTFITAIPITIAARAIRKSVRHHFLSSRGLKLGYDVLTWAATQLTICYTVMPFLLLSVEPTFIYYRSMYFHVHVISILAAVALQPKHKSRETRTSSSSSLSSVSPVQCQPDLSNNNGKID</sequence>
<dbReference type="InterPro" id="IPR004299">
    <property type="entry name" value="MBOAT_fam"/>
</dbReference>
<evidence type="ECO:0000256" key="9">
    <source>
        <dbReference type="SAM" id="Phobius"/>
    </source>
</evidence>
<feature type="compositionally biased region" description="Low complexity" evidence="8">
    <location>
        <begin position="536"/>
        <end position="545"/>
    </location>
</feature>
<comment type="subcellular location">
    <subcellularLocation>
        <location evidence="1">Endoplasmic reticulum membrane</location>
        <topology evidence="1">Multi-pass membrane protein</topology>
    </subcellularLocation>
</comment>
<comment type="caution">
    <text evidence="10">The sequence shown here is derived from an EMBL/GenBank/DDBJ whole genome shotgun (WGS) entry which is preliminary data.</text>
</comment>
<dbReference type="PANTHER" id="PTHR13906">
    <property type="entry name" value="PORCUPINE"/>
    <property type="match status" value="1"/>
</dbReference>
<feature type="transmembrane region" description="Helical" evidence="9">
    <location>
        <begin position="69"/>
        <end position="95"/>
    </location>
</feature>
<evidence type="ECO:0000256" key="2">
    <source>
        <dbReference type="ARBA" id="ARBA00022679"/>
    </source>
</evidence>
<evidence type="ECO:0000256" key="4">
    <source>
        <dbReference type="ARBA" id="ARBA00022824"/>
    </source>
</evidence>
<keyword evidence="6 9" id="KW-0472">Membrane</keyword>
<evidence type="ECO:0000256" key="6">
    <source>
        <dbReference type="ARBA" id="ARBA00023136"/>
    </source>
</evidence>
<keyword evidence="5 9" id="KW-1133">Transmembrane helix</keyword>
<dbReference type="GO" id="GO:0005789">
    <property type="term" value="C:endoplasmic reticulum membrane"/>
    <property type="evidence" value="ECO:0007669"/>
    <property type="project" value="UniProtKB-SubCell"/>
</dbReference>
<evidence type="ECO:0000256" key="3">
    <source>
        <dbReference type="ARBA" id="ARBA00022692"/>
    </source>
</evidence>
<dbReference type="AlphaFoldDB" id="A0A5C6PL67"/>
<reference evidence="10 11" key="1">
    <citation type="submission" date="2019-04" db="EMBL/GenBank/DDBJ databases">
        <title>Chromosome genome assembly for Takifugu flavidus.</title>
        <authorList>
            <person name="Xiao S."/>
        </authorList>
    </citation>
    <scope>NUCLEOTIDE SEQUENCE [LARGE SCALE GENOMIC DNA]</scope>
    <source>
        <strain evidence="10">HTHZ2018</strain>
        <tissue evidence="10">Muscle</tissue>
    </source>
</reference>
<name>A0A5C6PL67_9TELE</name>
<evidence type="ECO:0000313" key="11">
    <source>
        <dbReference type="Proteomes" id="UP000324091"/>
    </source>
</evidence>
<organism evidence="10 11">
    <name type="scientific">Takifugu flavidus</name>
    <name type="common">sansaifugu</name>
    <dbReference type="NCBI Taxonomy" id="433684"/>
    <lineage>
        <taxon>Eukaryota</taxon>
        <taxon>Metazoa</taxon>
        <taxon>Chordata</taxon>
        <taxon>Craniata</taxon>
        <taxon>Vertebrata</taxon>
        <taxon>Euteleostomi</taxon>
        <taxon>Actinopterygii</taxon>
        <taxon>Neopterygii</taxon>
        <taxon>Teleostei</taxon>
        <taxon>Neoteleostei</taxon>
        <taxon>Acanthomorphata</taxon>
        <taxon>Eupercaria</taxon>
        <taxon>Tetraodontiformes</taxon>
        <taxon>Tetradontoidea</taxon>
        <taxon>Tetraodontidae</taxon>
        <taxon>Takifugu</taxon>
    </lineage>
</organism>
<feature type="transmembrane region" description="Helical" evidence="9">
    <location>
        <begin position="503"/>
        <end position="524"/>
    </location>
</feature>
<accession>A0A5C6PL67</accession>
<evidence type="ECO:0000256" key="8">
    <source>
        <dbReference type="SAM" id="MobiDB-lite"/>
    </source>
</evidence>
<keyword evidence="7 10" id="KW-0012">Acyltransferase</keyword>
<dbReference type="Proteomes" id="UP000324091">
    <property type="component" value="Chromosome 10"/>
</dbReference>
<keyword evidence="4" id="KW-0256">Endoplasmic reticulum</keyword>
<feature type="region of interest" description="Disordered" evidence="8">
    <location>
        <begin position="531"/>
        <end position="561"/>
    </location>
</feature>
<dbReference type="GO" id="GO:0016746">
    <property type="term" value="F:acyltransferase activity"/>
    <property type="evidence" value="ECO:0007669"/>
    <property type="project" value="UniProtKB-KW"/>
</dbReference>
<feature type="transmembrane region" description="Helical" evidence="9">
    <location>
        <begin position="439"/>
        <end position="457"/>
    </location>
</feature>
<feature type="transmembrane region" description="Helical" evidence="9">
    <location>
        <begin position="28"/>
        <end position="48"/>
    </location>
</feature>
<evidence type="ECO:0000256" key="7">
    <source>
        <dbReference type="ARBA" id="ARBA00023315"/>
    </source>
</evidence>
<feature type="compositionally biased region" description="Polar residues" evidence="8">
    <location>
        <begin position="546"/>
        <end position="561"/>
    </location>
</feature>
<evidence type="ECO:0000256" key="5">
    <source>
        <dbReference type="ARBA" id="ARBA00022989"/>
    </source>
</evidence>
<dbReference type="EMBL" id="RHFK02000002">
    <property type="protein sequence ID" value="TWW79468.1"/>
    <property type="molecule type" value="Genomic_DNA"/>
</dbReference>
<keyword evidence="2 10" id="KW-0808">Transferase</keyword>
<gene>
    <name evidence="10" type="ORF">D4764_10G0004980</name>
</gene>
<keyword evidence="3 9" id="KW-0812">Transmembrane</keyword>
<protein>
    <submittedName>
        <fullName evidence="10">Lysophospholipid acyltransferase 1</fullName>
    </submittedName>
</protein>
<dbReference type="GO" id="GO:0030258">
    <property type="term" value="P:lipid modification"/>
    <property type="evidence" value="ECO:0007669"/>
    <property type="project" value="TreeGrafter"/>
</dbReference>
<evidence type="ECO:0000313" key="10">
    <source>
        <dbReference type="EMBL" id="TWW79468.1"/>
    </source>
</evidence>
<dbReference type="InterPro" id="IPR049941">
    <property type="entry name" value="LPLAT_7/PORCN-like"/>
</dbReference>
<keyword evidence="11" id="KW-1185">Reference proteome</keyword>